<reference evidence="1 2" key="1">
    <citation type="journal article" date="2012" name="New Phytol.">
        <title>Insight into trade-off between wood decay and parasitism from the genome of a fungal forest pathogen.</title>
        <authorList>
            <person name="Olson A."/>
            <person name="Aerts A."/>
            <person name="Asiegbu F."/>
            <person name="Belbahri L."/>
            <person name="Bouzid O."/>
            <person name="Broberg A."/>
            <person name="Canback B."/>
            <person name="Coutinho P.M."/>
            <person name="Cullen D."/>
            <person name="Dalman K."/>
            <person name="Deflorio G."/>
            <person name="van Diepen L.T."/>
            <person name="Dunand C."/>
            <person name="Duplessis S."/>
            <person name="Durling M."/>
            <person name="Gonthier P."/>
            <person name="Grimwood J."/>
            <person name="Fossdal C.G."/>
            <person name="Hansson D."/>
            <person name="Henrissat B."/>
            <person name="Hietala A."/>
            <person name="Himmelstrand K."/>
            <person name="Hoffmeister D."/>
            <person name="Hogberg N."/>
            <person name="James T.Y."/>
            <person name="Karlsson M."/>
            <person name="Kohler A."/>
            <person name="Kues U."/>
            <person name="Lee Y.H."/>
            <person name="Lin Y.C."/>
            <person name="Lind M."/>
            <person name="Lindquist E."/>
            <person name="Lombard V."/>
            <person name="Lucas S."/>
            <person name="Lunden K."/>
            <person name="Morin E."/>
            <person name="Murat C."/>
            <person name="Park J."/>
            <person name="Raffaello T."/>
            <person name="Rouze P."/>
            <person name="Salamov A."/>
            <person name="Schmutz J."/>
            <person name="Solheim H."/>
            <person name="Stahlberg J."/>
            <person name="Velez H."/>
            <person name="de Vries R.P."/>
            <person name="Wiebenga A."/>
            <person name="Woodward S."/>
            <person name="Yakovlev I."/>
            <person name="Garbelotto M."/>
            <person name="Martin F."/>
            <person name="Grigoriev I.V."/>
            <person name="Stenlid J."/>
        </authorList>
    </citation>
    <scope>NUCLEOTIDE SEQUENCE [LARGE SCALE GENOMIC DNA]</scope>
    <source>
        <strain evidence="1 2">TC 32-1</strain>
    </source>
</reference>
<evidence type="ECO:0000313" key="2">
    <source>
        <dbReference type="Proteomes" id="UP000030671"/>
    </source>
</evidence>
<dbReference type="RefSeq" id="XP_009548402.1">
    <property type="nucleotide sequence ID" value="XM_009550107.1"/>
</dbReference>
<dbReference type="PANTHER" id="PTHR35204:SF1">
    <property type="entry name" value="ENTEROTOXIN"/>
    <property type="match status" value="1"/>
</dbReference>
<dbReference type="AlphaFoldDB" id="W4K237"/>
<dbReference type="eggNOG" id="ENOG502QRJE">
    <property type="taxonomic scope" value="Eukaryota"/>
</dbReference>
<accession>W4K237</accession>
<dbReference type="InterPro" id="IPR038921">
    <property type="entry name" value="YOR389W-like"/>
</dbReference>
<dbReference type="KEGG" id="hir:HETIRDRAFT_237238"/>
<feature type="non-terminal residue" evidence="1">
    <location>
        <position position="458"/>
    </location>
</feature>
<dbReference type="HOGENOM" id="CLU_017366_2_1_1"/>
<dbReference type="EMBL" id="KI925460">
    <property type="protein sequence ID" value="ETW79862.1"/>
    <property type="molecule type" value="Genomic_DNA"/>
</dbReference>
<keyword evidence="2" id="KW-1185">Reference proteome</keyword>
<proteinExistence type="predicted"/>
<sequence>DWSAPPSTNATGHLIFNNVNALLQRWPNTYWRNGHTIMPATIPAGTILYHGRSDNQIPTLPEWLAFDFEHAYLFCRGECWLLSVVTTRDLRLVYFDGSSAAKTRTGSMDSQDIFIWGYVREEKIFSERERIIELCQWGKQHGIDGFVRMEMHFETMLCDFTAGLEVVSFLNLIPIAAGDDPRHSPPTHDPPAGWKGKLPAIASSMFEVVHAGSWHDRAPGETRVHLDYSGLVTFYDTSLSSLVEARRGQTRSQHRLINISTSDSARVRDRIEEVFTRKDSDTRSGVDWASVTRVIVERYGERLELLKYILEPTSFSNVTERAELFRAQLLIMLNPYMVIQAVPKPDAHSSDTTWMAPVVHYCSTTQTLHIRRDTLTSQELTILGAVEETLHEICRALSMMWVDAFDIESAGDDRLSELVNGWKHQVEGLMLWLDWSIWIRCDPECGPESMCHIPTWPF</sequence>
<dbReference type="Proteomes" id="UP000030671">
    <property type="component" value="Unassembled WGS sequence"/>
</dbReference>
<dbReference type="InParanoid" id="W4K237"/>
<dbReference type="PANTHER" id="PTHR35204">
    <property type="entry name" value="YALI0A21131P"/>
    <property type="match status" value="1"/>
</dbReference>
<gene>
    <name evidence="1" type="ORF">HETIRDRAFT_237238</name>
</gene>
<organism evidence="1 2">
    <name type="scientific">Heterobasidion irregulare (strain TC 32-1)</name>
    <dbReference type="NCBI Taxonomy" id="747525"/>
    <lineage>
        <taxon>Eukaryota</taxon>
        <taxon>Fungi</taxon>
        <taxon>Dikarya</taxon>
        <taxon>Basidiomycota</taxon>
        <taxon>Agaricomycotina</taxon>
        <taxon>Agaricomycetes</taxon>
        <taxon>Russulales</taxon>
        <taxon>Bondarzewiaceae</taxon>
        <taxon>Heterobasidion</taxon>
        <taxon>Heterobasidion annosum species complex</taxon>
    </lineage>
</organism>
<name>W4K237_HETIT</name>
<protein>
    <submittedName>
        <fullName evidence="1">Uncharacterized protein</fullName>
    </submittedName>
</protein>
<dbReference type="OrthoDB" id="10261782at2759"/>
<feature type="non-terminal residue" evidence="1">
    <location>
        <position position="1"/>
    </location>
</feature>
<dbReference type="GeneID" id="20668774"/>
<evidence type="ECO:0000313" key="1">
    <source>
        <dbReference type="EMBL" id="ETW79862.1"/>
    </source>
</evidence>